<sequence>FLKKDLCSLLHQDEELARQLVELGYRGSGEVLKREELETRKTAADASRLSKGSQQKLYHLEIKSTFETYFLDNFSCVFLKTVWKIVTCSFSHCETIYRQISVSVSFVPSNHFYQTPPPKKTPDVGPG</sequence>
<reference evidence="1" key="2">
    <citation type="submission" date="2025-08" db="UniProtKB">
        <authorList>
            <consortium name="Ensembl"/>
        </authorList>
    </citation>
    <scope>IDENTIFICATION</scope>
</reference>
<reference evidence="2" key="1">
    <citation type="submission" date="2018-06" db="EMBL/GenBank/DDBJ databases">
        <title>Genome assembly of Danube salmon.</title>
        <authorList>
            <person name="Macqueen D.J."/>
            <person name="Gundappa M.K."/>
        </authorList>
    </citation>
    <scope>NUCLEOTIDE SEQUENCE [LARGE SCALE GENOMIC DNA]</scope>
</reference>
<protein>
    <submittedName>
        <fullName evidence="1">Uncharacterized protein</fullName>
    </submittedName>
</protein>
<dbReference type="STRING" id="62062.ENSHHUP00000064890"/>
<evidence type="ECO:0000313" key="2">
    <source>
        <dbReference type="Proteomes" id="UP000314982"/>
    </source>
</evidence>
<dbReference type="Pfam" id="PF14713">
    <property type="entry name" value="DUF4464"/>
    <property type="match status" value="1"/>
</dbReference>
<name>A0A4W5PTH6_9TELE</name>
<dbReference type="Ensembl" id="ENSHHUT00000067094.1">
    <property type="protein sequence ID" value="ENSHHUP00000064890.1"/>
    <property type="gene ID" value="ENSHHUG00000038338.1"/>
</dbReference>
<proteinExistence type="predicted"/>
<organism evidence="1 2">
    <name type="scientific">Hucho hucho</name>
    <name type="common">huchen</name>
    <dbReference type="NCBI Taxonomy" id="62062"/>
    <lineage>
        <taxon>Eukaryota</taxon>
        <taxon>Metazoa</taxon>
        <taxon>Chordata</taxon>
        <taxon>Craniata</taxon>
        <taxon>Vertebrata</taxon>
        <taxon>Euteleostomi</taxon>
        <taxon>Actinopterygii</taxon>
        <taxon>Neopterygii</taxon>
        <taxon>Teleostei</taxon>
        <taxon>Protacanthopterygii</taxon>
        <taxon>Salmoniformes</taxon>
        <taxon>Salmonidae</taxon>
        <taxon>Salmoninae</taxon>
        <taxon>Hucho</taxon>
    </lineage>
</organism>
<dbReference type="InterPro" id="IPR027887">
    <property type="entry name" value="DUF4464"/>
</dbReference>
<evidence type="ECO:0000313" key="1">
    <source>
        <dbReference type="Ensembl" id="ENSHHUP00000064890.1"/>
    </source>
</evidence>
<dbReference type="Proteomes" id="UP000314982">
    <property type="component" value="Unassembled WGS sequence"/>
</dbReference>
<reference evidence="1" key="3">
    <citation type="submission" date="2025-09" db="UniProtKB">
        <authorList>
            <consortium name="Ensembl"/>
        </authorList>
    </citation>
    <scope>IDENTIFICATION</scope>
</reference>
<accession>A0A4W5PTH6</accession>
<dbReference type="GeneTree" id="ENSGT01060000250718"/>
<dbReference type="AlphaFoldDB" id="A0A4W5PTH6"/>
<keyword evidence="2" id="KW-1185">Reference proteome</keyword>